<sequence length="268" mass="31183">MMACTDWKIWLSHQDEGDCYFLVNSLATPNPVQLFYVNDWIEEAFPLYSGTQMNDLLAQSPWLIKPKTKYLPELAVLLDKHEFSDTSWGWAYRSSLPWSFQLEHWRLHQQVMLRGQVVVLRLMDNRVFAPLLPVLQPGDWRELLTPVNELMIDTPDSCCYYRPENCPQELNEHLFVLGDHLIQARHTSETALHNLALTLSCQLWEDHAELALKLDKPEGQLELHIITWLKQKRAETNNLNKLTVERFITDSQQTGSAADADTERHDFA</sequence>
<name>A0ABU4SR64_9GAMM</name>
<accession>A0ABU4SR64</accession>
<gene>
    <name evidence="2" type="ORF">FE394_18150</name>
</gene>
<dbReference type="RefSeq" id="WP_319927754.1">
    <property type="nucleotide sequence ID" value="NZ_VCDP01000125.1"/>
</dbReference>
<evidence type="ECO:0000313" key="2">
    <source>
        <dbReference type="EMBL" id="MDX8001059.1"/>
    </source>
</evidence>
<evidence type="ECO:0000313" key="3">
    <source>
        <dbReference type="Proteomes" id="UP001271640"/>
    </source>
</evidence>
<keyword evidence="3" id="KW-1185">Reference proteome</keyword>
<dbReference type="Proteomes" id="UP001271640">
    <property type="component" value="Unassembled WGS sequence"/>
</dbReference>
<dbReference type="Pfam" id="PF13503">
    <property type="entry name" value="DUF4123"/>
    <property type="match status" value="1"/>
</dbReference>
<reference evidence="3" key="1">
    <citation type="journal article" date="2024" name="Toxins">
        <title>Genome Sequence Analysis of Native Xenorhabdus Strains Isolated from Entomopathogenic Nematodes in Argentina.</title>
        <authorList>
            <person name="Palma L."/>
            <person name="Frizzo L."/>
            <person name="Kaiser S."/>
            <person name="Berry C."/>
            <person name="Caballero P."/>
            <person name="Bode H.B."/>
            <person name="Del Valle E.E."/>
        </authorList>
    </citation>
    <scope>NUCLEOTIDE SEQUENCE [LARGE SCALE GENOMIC DNA]</scope>
    <source>
        <strain evidence="3">Reich</strain>
    </source>
</reference>
<evidence type="ECO:0000259" key="1">
    <source>
        <dbReference type="Pfam" id="PF13503"/>
    </source>
</evidence>
<comment type="caution">
    <text evidence="2">The sequence shown here is derived from an EMBL/GenBank/DDBJ whole genome shotgun (WGS) entry which is preliminary data.</text>
</comment>
<protein>
    <submittedName>
        <fullName evidence="2">DUF4123 domain-containing protein</fullName>
    </submittedName>
</protein>
<feature type="domain" description="DUF4123" evidence="1">
    <location>
        <begin position="19"/>
        <end position="141"/>
    </location>
</feature>
<organism evidence="2 3">
    <name type="scientific">Xenorhabdus littoralis</name>
    <dbReference type="NCBI Taxonomy" id="2582835"/>
    <lineage>
        <taxon>Bacteria</taxon>
        <taxon>Pseudomonadati</taxon>
        <taxon>Pseudomonadota</taxon>
        <taxon>Gammaproteobacteria</taxon>
        <taxon>Enterobacterales</taxon>
        <taxon>Morganellaceae</taxon>
        <taxon>Xenorhabdus</taxon>
    </lineage>
</organism>
<proteinExistence type="predicted"/>
<dbReference type="InterPro" id="IPR025391">
    <property type="entry name" value="DUF4123"/>
</dbReference>
<dbReference type="EMBL" id="VCDP01000125">
    <property type="protein sequence ID" value="MDX8001059.1"/>
    <property type="molecule type" value="Genomic_DNA"/>
</dbReference>